<sequence length="126" mass="13616">MSRRFTRVTEDFDCLVCGAAVRGDGYTNHCPSCLCSRHVDVHPGDRGAGCGGVMRPVGVEFGPRETVLTHACERCGERRRCRTSPADDRDALFAVASAAATATTGIFAHPRTPVAPPRRRRRAPGH</sequence>
<protein>
    <recommendedName>
        <fullName evidence="2">RNHCP domain-containing protein</fullName>
    </recommendedName>
</protein>
<dbReference type="Proteomes" id="UP000234331">
    <property type="component" value="Unassembled WGS sequence"/>
</dbReference>
<dbReference type="EMBL" id="FZMO01000559">
    <property type="protein sequence ID" value="SNQ52077.1"/>
    <property type="molecule type" value="Genomic_DNA"/>
</dbReference>
<reference evidence="3 4" key="1">
    <citation type="submission" date="2017-06" db="EMBL/GenBank/DDBJ databases">
        <authorList>
            <person name="Kim H.J."/>
            <person name="Triplett B.A."/>
        </authorList>
    </citation>
    <scope>NUCLEOTIDE SEQUENCE [LARGE SCALE GENOMIC DNA]</scope>
    <source>
        <strain evidence="3">FRACA_ARgP5</strain>
    </source>
</reference>
<accession>A0A2I2L2I4</accession>
<name>A0A2I2L2I4_9ACTN</name>
<feature type="domain" description="RNHCP" evidence="2">
    <location>
        <begin position="10"/>
        <end position="92"/>
    </location>
</feature>
<gene>
    <name evidence="3" type="ORF">FRACA_900005</name>
</gene>
<feature type="region of interest" description="Disordered" evidence="1">
    <location>
        <begin position="106"/>
        <end position="126"/>
    </location>
</feature>
<keyword evidence="4" id="KW-1185">Reference proteome</keyword>
<evidence type="ECO:0000313" key="4">
    <source>
        <dbReference type="Proteomes" id="UP000234331"/>
    </source>
</evidence>
<evidence type="ECO:0000313" key="3">
    <source>
        <dbReference type="EMBL" id="SNQ52077.1"/>
    </source>
</evidence>
<evidence type="ECO:0000256" key="1">
    <source>
        <dbReference type="SAM" id="MobiDB-lite"/>
    </source>
</evidence>
<feature type="compositionally biased region" description="Basic residues" evidence="1">
    <location>
        <begin position="117"/>
        <end position="126"/>
    </location>
</feature>
<dbReference type="InterPro" id="IPR024439">
    <property type="entry name" value="RNHCP"/>
</dbReference>
<proteinExistence type="predicted"/>
<dbReference type="OrthoDB" id="9809485at2"/>
<dbReference type="Pfam" id="PF12647">
    <property type="entry name" value="RNHCP"/>
    <property type="match status" value="1"/>
</dbReference>
<evidence type="ECO:0000259" key="2">
    <source>
        <dbReference type="Pfam" id="PF12647"/>
    </source>
</evidence>
<organism evidence="3 4">
    <name type="scientific">Frankia canadensis</name>
    <dbReference type="NCBI Taxonomy" id="1836972"/>
    <lineage>
        <taxon>Bacteria</taxon>
        <taxon>Bacillati</taxon>
        <taxon>Actinomycetota</taxon>
        <taxon>Actinomycetes</taxon>
        <taxon>Frankiales</taxon>
        <taxon>Frankiaceae</taxon>
        <taxon>Frankia</taxon>
    </lineage>
</organism>
<dbReference type="AlphaFoldDB" id="A0A2I2L2I4"/>
<dbReference type="RefSeq" id="WP_101836335.1">
    <property type="nucleotide sequence ID" value="NZ_FZMO01000559.1"/>
</dbReference>